<feature type="transmembrane region" description="Helical" evidence="6">
    <location>
        <begin position="90"/>
        <end position="119"/>
    </location>
</feature>
<feature type="transmembrane region" description="Helical" evidence="6">
    <location>
        <begin position="263"/>
        <end position="287"/>
    </location>
</feature>
<keyword evidence="3 6" id="KW-0812">Transmembrane</keyword>
<feature type="transmembrane region" description="Helical" evidence="6">
    <location>
        <begin position="435"/>
        <end position="454"/>
    </location>
</feature>
<feature type="transmembrane region" description="Helical" evidence="6">
    <location>
        <begin position="307"/>
        <end position="340"/>
    </location>
</feature>
<dbReference type="PANTHER" id="PTHR11616:SF240">
    <property type="entry name" value="BLOATED TUBULES, ISOFORM B-RELATED"/>
    <property type="match status" value="1"/>
</dbReference>
<protein>
    <submittedName>
        <fullName evidence="7">Sodium-dependent transporter</fullName>
    </submittedName>
</protein>
<name>A0A3B1CDB3_9ZZZZ</name>
<dbReference type="AlphaFoldDB" id="A0A3B1CDB3"/>
<keyword evidence="4 6" id="KW-1133">Transmembrane helix</keyword>
<comment type="subcellular location">
    <subcellularLocation>
        <location evidence="1">Membrane</location>
        <topology evidence="1">Multi-pass membrane protein</topology>
    </subcellularLocation>
</comment>
<dbReference type="InterPro" id="IPR000175">
    <property type="entry name" value="Na/ntran_symport"/>
</dbReference>
<evidence type="ECO:0000256" key="5">
    <source>
        <dbReference type="ARBA" id="ARBA00023136"/>
    </source>
</evidence>
<feature type="transmembrane region" description="Helical" evidence="6">
    <location>
        <begin position="180"/>
        <end position="201"/>
    </location>
</feature>
<evidence type="ECO:0000256" key="3">
    <source>
        <dbReference type="ARBA" id="ARBA00022692"/>
    </source>
</evidence>
<dbReference type="NCBIfam" id="NF037979">
    <property type="entry name" value="Na_transp"/>
    <property type="match status" value="1"/>
</dbReference>
<keyword evidence="2" id="KW-0813">Transport</keyword>
<evidence type="ECO:0000256" key="4">
    <source>
        <dbReference type="ARBA" id="ARBA00022989"/>
    </source>
</evidence>
<feature type="transmembrane region" description="Helical" evidence="6">
    <location>
        <begin position="16"/>
        <end position="36"/>
    </location>
</feature>
<dbReference type="SUPFAM" id="SSF161070">
    <property type="entry name" value="SNF-like"/>
    <property type="match status" value="1"/>
</dbReference>
<dbReference type="PANTHER" id="PTHR11616">
    <property type="entry name" value="SODIUM/CHLORIDE DEPENDENT TRANSPORTER"/>
    <property type="match status" value="1"/>
</dbReference>
<feature type="transmembrane region" description="Helical" evidence="6">
    <location>
        <begin position="48"/>
        <end position="69"/>
    </location>
</feature>
<dbReference type="PRINTS" id="PR00176">
    <property type="entry name" value="NANEUSMPORT"/>
</dbReference>
<evidence type="ECO:0000256" key="6">
    <source>
        <dbReference type="SAM" id="Phobius"/>
    </source>
</evidence>
<dbReference type="Pfam" id="PF00209">
    <property type="entry name" value="SNF"/>
    <property type="match status" value="2"/>
</dbReference>
<feature type="transmembrane region" description="Helical" evidence="6">
    <location>
        <begin position="148"/>
        <end position="168"/>
    </location>
</feature>
<evidence type="ECO:0000313" key="7">
    <source>
        <dbReference type="EMBL" id="VAX26222.1"/>
    </source>
</evidence>
<reference evidence="7" key="1">
    <citation type="submission" date="2018-06" db="EMBL/GenBank/DDBJ databases">
        <authorList>
            <person name="Zhirakovskaya E."/>
        </authorList>
    </citation>
    <scope>NUCLEOTIDE SEQUENCE</scope>
</reference>
<dbReference type="PROSITE" id="PS50267">
    <property type="entry name" value="NA_NEUROTRAN_SYMP_3"/>
    <property type="match status" value="1"/>
</dbReference>
<dbReference type="GO" id="GO:0035725">
    <property type="term" value="P:sodium ion transmembrane transport"/>
    <property type="evidence" value="ECO:0007669"/>
    <property type="project" value="TreeGrafter"/>
</dbReference>
<accession>A0A3B1CDB3</accession>
<feature type="transmembrane region" description="Helical" evidence="6">
    <location>
        <begin position="466"/>
        <end position="487"/>
    </location>
</feature>
<feature type="transmembrane region" description="Helical" evidence="6">
    <location>
        <begin position="361"/>
        <end position="385"/>
    </location>
</feature>
<sequence>MARTRRPPREVWKNQLGFILAAVGSAVGLGNIWRFSYMTYENGGGAFLIPYFIALFTVGIPLMILEFSLGHKFTASAPLAFSKLNRRFEWVGWWTVTFVMFGIVLYYSVIISWCLNYLLLSFTLAWGDDPGNYFFKEFLSISEGPGEIGTVQVPIFLGLIVIWFLNWVIVHRGIQGGIELANKIFMPILFFLTCILVVWSITLEGAEIGLKAYLNPDFSVLTKPKVWIDAFTQIFFSLSLGFGIMIAYASYLPERANLSRNAFITALVNCGFSVFSGIAVFSILGYMSVQMQKPINEVVTQSIGLAFVAYPTALSLLPGGAFFGVLFFTSLVVAGLSSSVSIIEAFSSAAVDKFPWDRKRIVTCISVLGLAGSVIFTTNGGLFWLDIVDHFITHFGLITVGILEAVLVSWFFPLESLRHHINTVSDLKIGPWWSLLIRYFVPLILIIITGTNLFNEFQKPYEGYPISSLIFIGINWLVITIIIALFFSRSPWKTPSET</sequence>
<evidence type="ECO:0000256" key="2">
    <source>
        <dbReference type="ARBA" id="ARBA00022448"/>
    </source>
</evidence>
<feature type="transmembrane region" description="Helical" evidence="6">
    <location>
        <begin position="230"/>
        <end position="251"/>
    </location>
</feature>
<feature type="transmembrane region" description="Helical" evidence="6">
    <location>
        <begin position="391"/>
        <end position="414"/>
    </location>
</feature>
<dbReference type="CDD" id="cd10334">
    <property type="entry name" value="SLC6sbd_u1"/>
    <property type="match status" value="1"/>
</dbReference>
<gene>
    <name evidence="7" type="ORF">MNBD_NITROSPIRAE01-1206</name>
</gene>
<keyword evidence="5 6" id="KW-0472">Membrane</keyword>
<organism evidence="7">
    <name type="scientific">hydrothermal vent metagenome</name>
    <dbReference type="NCBI Taxonomy" id="652676"/>
    <lineage>
        <taxon>unclassified sequences</taxon>
        <taxon>metagenomes</taxon>
        <taxon>ecological metagenomes</taxon>
    </lineage>
</organism>
<proteinExistence type="predicted"/>
<dbReference type="GO" id="GO:0005886">
    <property type="term" value="C:plasma membrane"/>
    <property type="evidence" value="ECO:0007669"/>
    <property type="project" value="TreeGrafter"/>
</dbReference>
<dbReference type="EMBL" id="UOGF01000007">
    <property type="protein sequence ID" value="VAX26222.1"/>
    <property type="molecule type" value="Genomic_DNA"/>
</dbReference>
<evidence type="ECO:0000256" key="1">
    <source>
        <dbReference type="ARBA" id="ARBA00004141"/>
    </source>
</evidence>
<dbReference type="InterPro" id="IPR037272">
    <property type="entry name" value="SNS_sf"/>
</dbReference>